<evidence type="ECO:0000256" key="1">
    <source>
        <dbReference type="ARBA" id="ARBA00022490"/>
    </source>
</evidence>
<accession>A0A8I0T5N4</accession>
<sequence length="232" mass="25229">MKHAYFITGTDTEVGKTYISTLLLRLLAKHTKQAIGFKPIAADAEEAFGELVNVDAISLMEAATVHGTYEQVNPFCFAPPIAPHIAAKQANVEITVDKLQARYEDLSQLGAEYILCEGAGGWALPINDTEYLYDWVARAQLPVILVVGMKLGCLNHAFLTAESIKQKGLNLVGWIANQVDPNMAVFEENLDSLKLRLGCPLLATAPYSDGTPKLQLRASLLSLFNLPSSVAK</sequence>
<dbReference type="Pfam" id="PF13500">
    <property type="entry name" value="AAA_26"/>
    <property type="match status" value="1"/>
</dbReference>
<comment type="pathway">
    <text evidence="8">Cofactor biosynthesis; biotin biosynthesis; biotin from 7,8-diaminononanoate: step 1/2.</text>
</comment>
<dbReference type="GO" id="GO:0000287">
    <property type="term" value="F:magnesium ion binding"/>
    <property type="evidence" value="ECO:0007669"/>
    <property type="project" value="UniProtKB-UniRule"/>
</dbReference>
<dbReference type="Proteomes" id="UP000660708">
    <property type="component" value="Unassembled WGS sequence"/>
</dbReference>
<dbReference type="GO" id="GO:0004141">
    <property type="term" value="F:dethiobiotin synthase activity"/>
    <property type="evidence" value="ECO:0007669"/>
    <property type="project" value="UniProtKB-UniRule"/>
</dbReference>
<keyword evidence="10" id="KW-1185">Reference proteome</keyword>
<comment type="function">
    <text evidence="8">Catalyzes a mechanistically unusual reaction, the ATP-dependent insertion of CO2 between the N7 and N8 nitrogen atoms of 7,8-diaminopelargonic acid (DAPA, also called 7,8-diammoniononanoate) to form a ureido ring.</text>
</comment>
<feature type="binding site" evidence="8">
    <location>
        <position position="117"/>
    </location>
    <ligand>
        <name>Mg(2+)</name>
        <dbReference type="ChEBI" id="CHEBI:18420"/>
    </ligand>
</feature>
<feature type="binding site" evidence="8">
    <location>
        <position position="17"/>
    </location>
    <ligand>
        <name>Mg(2+)</name>
        <dbReference type="ChEBI" id="CHEBI:18420"/>
    </ligand>
</feature>
<keyword evidence="3 8" id="KW-0479">Metal-binding</keyword>
<dbReference type="GO" id="GO:0005829">
    <property type="term" value="C:cytosol"/>
    <property type="evidence" value="ECO:0007669"/>
    <property type="project" value="TreeGrafter"/>
</dbReference>
<comment type="similarity">
    <text evidence="8">Belongs to the dethiobiotin synthetase family.</text>
</comment>
<feature type="binding site" evidence="8">
    <location>
        <position position="55"/>
    </location>
    <ligand>
        <name>Mg(2+)</name>
        <dbReference type="ChEBI" id="CHEBI:18420"/>
    </ligand>
</feature>
<dbReference type="EMBL" id="AQHF01000021">
    <property type="protein sequence ID" value="MBE0346384.1"/>
    <property type="molecule type" value="Genomic_DNA"/>
</dbReference>
<evidence type="ECO:0000256" key="2">
    <source>
        <dbReference type="ARBA" id="ARBA00022598"/>
    </source>
</evidence>
<dbReference type="Gene3D" id="3.40.50.300">
    <property type="entry name" value="P-loop containing nucleotide triphosphate hydrolases"/>
    <property type="match status" value="1"/>
</dbReference>
<gene>
    <name evidence="8 9" type="primary">bioD</name>
    <name evidence="9" type="ORF">PPEP_a3591</name>
</gene>
<protein>
    <recommendedName>
        <fullName evidence="8">ATP-dependent dethiobiotin synthetase BioD</fullName>
        <ecNumber evidence="8">6.3.3.3</ecNumber>
    </recommendedName>
    <alternativeName>
        <fullName evidence="8">DTB synthetase</fullName>
        <shortName evidence="8">DTBS</shortName>
    </alternativeName>
    <alternativeName>
        <fullName evidence="8">Dethiobiotin synthase</fullName>
    </alternativeName>
</protein>
<dbReference type="InterPro" id="IPR027417">
    <property type="entry name" value="P-loop_NTPase"/>
</dbReference>
<comment type="subunit">
    <text evidence="8">Homodimer.</text>
</comment>
<dbReference type="UniPathway" id="UPA00078">
    <property type="reaction ID" value="UER00161"/>
</dbReference>
<evidence type="ECO:0000313" key="10">
    <source>
        <dbReference type="Proteomes" id="UP000660708"/>
    </source>
</evidence>
<dbReference type="HAMAP" id="MF_00336">
    <property type="entry name" value="BioD"/>
    <property type="match status" value="1"/>
</dbReference>
<keyword evidence="7 8" id="KW-0460">Magnesium</keyword>
<dbReference type="GO" id="GO:0042803">
    <property type="term" value="F:protein homodimerization activity"/>
    <property type="evidence" value="ECO:0007669"/>
    <property type="project" value="UniProtKB-ARBA"/>
</dbReference>
<evidence type="ECO:0000256" key="3">
    <source>
        <dbReference type="ARBA" id="ARBA00022723"/>
    </source>
</evidence>
<keyword evidence="2 8" id="KW-0436">Ligase</keyword>
<dbReference type="PANTHER" id="PTHR43210:SF5">
    <property type="entry name" value="DETHIOBIOTIN SYNTHETASE"/>
    <property type="match status" value="1"/>
</dbReference>
<evidence type="ECO:0000256" key="8">
    <source>
        <dbReference type="HAMAP-Rule" id="MF_00336"/>
    </source>
</evidence>
<keyword evidence="4 8" id="KW-0547">Nucleotide-binding</keyword>
<organism evidence="9 10">
    <name type="scientific">Pseudoalteromonas peptidolytica F12-50-A1</name>
    <dbReference type="NCBI Taxonomy" id="1315280"/>
    <lineage>
        <taxon>Bacteria</taxon>
        <taxon>Pseudomonadati</taxon>
        <taxon>Pseudomonadota</taxon>
        <taxon>Gammaproteobacteria</taxon>
        <taxon>Alteromonadales</taxon>
        <taxon>Pseudoalteromonadaceae</taxon>
        <taxon>Pseudoalteromonas</taxon>
    </lineage>
</organism>
<evidence type="ECO:0000256" key="6">
    <source>
        <dbReference type="ARBA" id="ARBA00022840"/>
    </source>
</evidence>
<keyword evidence="6 8" id="KW-0067">ATP-binding</keyword>
<dbReference type="AlphaFoldDB" id="A0A8I0T5N4"/>
<feature type="binding site" evidence="8">
    <location>
        <position position="55"/>
    </location>
    <ligand>
        <name>ATP</name>
        <dbReference type="ChEBI" id="CHEBI:30616"/>
    </ligand>
</feature>
<comment type="catalytic activity">
    <reaction evidence="8">
        <text>(7R,8S)-7,8-diammoniononanoate + CO2 + ATP = (4R,5S)-dethiobiotin + ADP + phosphate + 3 H(+)</text>
        <dbReference type="Rhea" id="RHEA:15805"/>
        <dbReference type="ChEBI" id="CHEBI:15378"/>
        <dbReference type="ChEBI" id="CHEBI:16526"/>
        <dbReference type="ChEBI" id="CHEBI:30616"/>
        <dbReference type="ChEBI" id="CHEBI:43474"/>
        <dbReference type="ChEBI" id="CHEBI:149469"/>
        <dbReference type="ChEBI" id="CHEBI:149473"/>
        <dbReference type="ChEBI" id="CHEBI:456216"/>
        <dbReference type="EC" id="6.3.3.3"/>
    </reaction>
</comment>
<evidence type="ECO:0000256" key="7">
    <source>
        <dbReference type="ARBA" id="ARBA00022842"/>
    </source>
</evidence>
<dbReference type="EC" id="6.3.3.3" evidence="8"/>
<reference evidence="9 10" key="1">
    <citation type="submission" date="2015-06" db="EMBL/GenBank/DDBJ databases">
        <title>Genome sequence of Pseudoalteromonas peptidolytica.</title>
        <authorList>
            <person name="Xie B.-B."/>
            <person name="Rong J.-C."/>
            <person name="Qin Q.-L."/>
            <person name="Zhang Y.-Z."/>
        </authorList>
    </citation>
    <scope>NUCLEOTIDE SEQUENCE [LARGE SCALE GENOMIC DNA]</scope>
    <source>
        <strain evidence="9 10">F12-50-A1</strain>
    </source>
</reference>
<comment type="caution">
    <text evidence="8">Lacks conserved residue(s) required for the propagation of feature annotation.</text>
</comment>
<evidence type="ECO:0000313" key="9">
    <source>
        <dbReference type="EMBL" id="MBE0346384.1"/>
    </source>
</evidence>
<dbReference type="GO" id="GO:0005524">
    <property type="term" value="F:ATP binding"/>
    <property type="evidence" value="ECO:0007669"/>
    <property type="project" value="UniProtKB-UniRule"/>
</dbReference>
<dbReference type="PIRSF" id="PIRSF006755">
    <property type="entry name" value="DTB_synth"/>
    <property type="match status" value="1"/>
</dbReference>
<comment type="caution">
    <text evidence="9">The sequence shown here is derived from an EMBL/GenBank/DDBJ whole genome shotgun (WGS) entry which is preliminary data.</text>
</comment>
<evidence type="ECO:0000256" key="4">
    <source>
        <dbReference type="ARBA" id="ARBA00022741"/>
    </source>
</evidence>
<dbReference type="CDD" id="cd03109">
    <property type="entry name" value="DTBS"/>
    <property type="match status" value="1"/>
</dbReference>
<dbReference type="InterPro" id="IPR004472">
    <property type="entry name" value="DTB_synth_BioD"/>
</dbReference>
<comment type="cofactor">
    <cofactor evidence="8">
        <name>Mg(2+)</name>
        <dbReference type="ChEBI" id="CHEBI:18420"/>
    </cofactor>
</comment>
<name>A0A8I0T5N4_9GAMM</name>
<dbReference type="GO" id="GO:0009102">
    <property type="term" value="P:biotin biosynthetic process"/>
    <property type="evidence" value="ECO:0007669"/>
    <property type="project" value="UniProtKB-UniRule"/>
</dbReference>
<comment type="subcellular location">
    <subcellularLocation>
        <location evidence="8">Cytoplasm</location>
    </subcellularLocation>
</comment>
<dbReference type="NCBIfam" id="TIGR00347">
    <property type="entry name" value="bioD"/>
    <property type="match status" value="1"/>
</dbReference>
<feature type="active site" evidence="8">
    <location>
        <position position="38"/>
    </location>
</feature>
<feature type="binding site" evidence="8">
    <location>
        <begin position="117"/>
        <end position="120"/>
    </location>
    <ligand>
        <name>ATP</name>
        <dbReference type="ChEBI" id="CHEBI:30616"/>
    </ligand>
</feature>
<feature type="binding site" evidence="8">
    <location>
        <begin position="13"/>
        <end position="18"/>
    </location>
    <ligand>
        <name>ATP</name>
        <dbReference type="ChEBI" id="CHEBI:30616"/>
    </ligand>
</feature>
<dbReference type="PANTHER" id="PTHR43210">
    <property type="entry name" value="DETHIOBIOTIN SYNTHETASE"/>
    <property type="match status" value="1"/>
</dbReference>
<dbReference type="RefSeq" id="WP_147389504.1">
    <property type="nucleotide sequence ID" value="NZ_AQHF01000021.1"/>
</dbReference>
<keyword evidence="1 8" id="KW-0963">Cytoplasm</keyword>
<feature type="binding site" evidence="8">
    <location>
        <begin position="206"/>
        <end position="208"/>
    </location>
    <ligand>
        <name>ATP</name>
        <dbReference type="ChEBI" id="CHEBI:30616"/>
    </ligand>
</feature>
<keyword evidence="5 8" id="KW-0093">Biotin biosynthesis</keyword>
<dbReference type="FunFam" id="3.40.50.300:FF:000292">
    <property type="entry name" value="ATP-dependent dethiobiotin synthetase BioD"/>
    <property type="match status" value="1"/>
</dbReference>
<evidence type="ECO:0000256" key="5">
    <source>
        <dbReference type="ARBA" id="ARBA00022756"/>
    </source>
</evidence>
<feature type="binding site" evidence="8">
    <location>
        <begin position="177"/>
        <end position="178"/>
    </location>
    <ligand>
        <name>ATP</name>
        <dbReference type="ChEBI" id="CHEBI:30616"/>
    </ligand>
</feature>
<proteinExistence type="inferred from homology"/>
<dbReference type="SUPFAM" id="SSF52540">
    <property type="entry name" value="P-loop containing nucleoside triphosphate hydrolases"/>
    <property type="match status" value="1"/>
</dbReference>